<sequence length="264" mass="29212">MTDSKSIIEVRELSVHFGHGDELVKAVDGVSFSIAHGETLALVGESGSGKSISALSLTRLAPRQAVYAGGEVLFGGQNMLDLDDAELRKIRGRQISYIFQEPMVSFNPVFTIGWQIEEALKLHRKDVDRKSEIARLLELVHLPARMDRAYPHEMSGGQLQRCMIAMALACSPELLVADEPTTALDVTVQREILNLLKELSDKVGLSTLMITHNLGIVSDLADRVCVMQKGMIVEEGKTRQVLDDPQHDYTKQLMAAVPRLRPKK</sequence>
<dbReference type="SMART" id="SM00382">
    <property type="entry name" value="AAA"/>
    <property type="match status" value="1"/>
</dbReference>
<evidence type="ECO:0000256" key="7">
    <source>
        <dbReference type="ARBA" id="ARBA00023136"/>
    </source>
</evidence>
<gene>
    <name evidence="9" type="ORF">P9H32_02155</name>
</gene>
<dbReference type="CDD" id="cd03257">
    <property type="entry name" value="ABC_NikE_OppD_transporters"/>
    <property type="match status" value="1"/>
</dbReference>
<accession>A0ABU5MT91</accession>
<dbReference type="Pfam" id="PF00005">
    <property type="entry name" value="ABC_tran"/>
    <property type="match status" value="1"/>
</dbReference>
<dbReference type="EMBL" id="JARVCO010000002">
    <property type="protein sequence ID" value="MDZ8117415.1"/>
    <property type="molecule type" value="Genomic_DNA"/>
</dbReference>
<dbReference type="RefSeq" id="WP_322607216.1">
    <property type="nucleotide sequence ID" value="NZ_JARVCO010000002.1"/>
</dbReference>
<dbReference type="PANTHER" id="PTHR43297:SF2">
    <property type="entry name" value="DIPEPTIDE TRANSPORT ATP-BINDING PROTEIN DPPD"/>
    <property type="match status" value="1"/>
</dbReference>
<evidence type="ECO:0000256" key="1">
    <source>
        <dbReference type="ARBA" id="ARBA00004417"/>
    </source>
</evidence>
<evidence type="ECO:0000313" key="9">
    <source>
        <dbReference type="EMBL" id="MDZ8117415.1"/>
    </source>
</evidence>
<comment type="subcellular location">
    <subcellularLocation>
        <location evidence="1">Cell inner membrane</location>
        <topology evidence="1">Peripheral membrane protein</topology>
    </subcellularLocation>
</comment>
<dbReference type="InterPro" id="IPR050388">
    <property type="entry name" value="ABC_Ni/Peptide_Import"/>
</dbReference>
<keyword evidence="7" id="KW-0472">Membrane</keyword>
<keyword evidence="3" id="KW-0813">Transport</keyword>
<evidence type="ECO:0000256" key="3">
    <source>
        <dbReference type="ARBA" id="ARBA00022448"/>
    </source>
</evidence>
<feature type="domain" description="ABC transporter" evidence="8">
    <location>
        <begin position="10"/>
        <end position="254"/>
    </location>
</feature>
<proteinExistence type="inferred from homology"/>
<evidence type="ECO:0000313" key="10">
    <source>
        <dbReference type="Proteomes" id="UP001290861"/>
    </source>
</evidence>
<keyword evidence="4" id="KW-1003">Cell membrane</keyword>
<dbReference type="SUPFAM" id="SSF52540">
    <property type="entry name" value="P-loop containing nucleoside triphosphate hydrolases"/>
    <property type="match status" value="1"/>
</dbReference>
<evidence type="ECO:0000256" key="6">
    <source>
        <dbReference type="ARBA" id="ARBA00022840"/>
    </source>
</evidence>
<evidence type="ECO:0000259" key="8">
    <source>
        <dbReference type="PROSITE" id="PS50893"/>
    </source>
</evidence>
<dbReference type="InterPro" id="IPR013563">
    <property type="entry name" value="Oligopep_ABC_C"/>
</dbReference>
<protein>
    <submittedName>
        <fullName evidence="9">ABC transporter ATP-binding protein</fullName>
    </submittedName>
</protein>
<dbReference type="GO" id="GO:0005524">
    <property type="term" value="F:ATP binding"/>
    <property type="evidence" value="ECO:0007669"/>
    <property type="project" value="UniProtKB-KW"/>
</dbReference>
<dbReference type="PANTHER" id="PTHR43297">
    <property type="entry name" value="OLIGOPEPTIDE TRANSPORT ATP-BINDING PROTEIN APPD"/>
    <property type="match status" value="1"/>
</dbReference>
<dbReference type="Pfam" id="PF08352">
    <property type="entry name" value="oligo_HPY"/>
    <property type="match status" value="1"/>
</dbReference>
<organism evidence="9 10">
    <name type="scientific">Pontiella agarivorans</name>
    <dbReference type="NCBI Taxonomy" id="3038953"/>
    <lineage>
        <taxon>Bacteria</taxon>
        <taxon>Pseudomonadati</taxon>
        <taxon>Kiritimatiellota</taxon>
        <taxon>Kiritimatiellia</taxon>
        <taxon>Kiritimatiellales</taxon>
        <taxon>Pontiellaceae</taxon>
        <taxon>Pontiella</taxon>
    </lineage>
</organism>
<reference evidence="9 10" key="1">
    <citation type="journal article" date="2024" name="Appl. Environ. Microbiol.">
        <title>Pontiella agarivorans sp. nov., a novel marine anaerobic bacterium capable of degrading macroalgal polysaccharides and fixing nitrogen.</title>
        <authorList>
            <person name="Liu N."/>
            <person name="Kivenson V."/>
            <person name="Peng X."/>
            <person name="Cui Z."/>
            <person name="Lankiewicz T.S."/>
            <person name="Gosselin K.M."/>
            <person name="English C.J."/>
            <person name="Blair E.M."/>
            <person name="O'Malley M.A."/>
            <person name="Valentine D.L."/>
        </authorList>
    </citation>
    <scope>NUCLEOTIDE SEQUENCE [LARGE SCALE GENOMIC DNA]</scope>
    <source>
        <strain evidence="9 10">NLcol2</strain>
    </source>
</reference>
<keyword evidence="10" id="KW-1185">Reference proteome</keyword>
<keyword evidence="5" id="KW-0547">Nucleotide-binding</keyword>
<evidence type="ECO:0000256" key="5">
    <source>
        <dbReference type="ARBA" id="ARBA00022741"/>
    </source>
</evidence>
<dbReference type="InterPro" id="IPR027417">
    <property type="entry name" value="P-loop_NTPase"/>
</dbReference>
<dbReference type="Gene3D" id="3.40.50.300">
    <property type="entry name" value="P-loop containing nucleotide triphosphate hydrolases"/>
    <property type="match status" value="1"/>
</dbReference>
<keyword evidence="6 9" id="KW-0067">ATP-binding</keyword>
<dbReference type="InterPro" id="IPR003439">
    <property type="entry name" value="ABC_transporter-like_ATP-bd"/>
</dbReference>
<evidence type="ECO:0000256" key="2">
    <source>
        <dbReference type="ARBA" id="ARBA00005417"/>
    </source>
</evidence>
<comment type="caution">
    <text evidence="9">The sequence shown here is derived from an EMBL/GenBank/DDBJ whole genome shotgun (WGS) entry which is preliminary data.</text>
</comment>
<dbReference type="Proteomes" id="UP001290861">
    <property type="component" value="Unassembled WGS sequence"/>
</dbReference>
<name>A0ABU5MT91_9BACT</name>
<dbReference type="PROSITE" id="PS50893">
    <property type="entry name" value="ABC_TRANSPORTER_2"/>
    <property type="match status" value="1"/>
</dbReference>
<dbReference type="InterPro" id="IPR003593">
    <property type="entry name" value="AAA+_ATPase"/>
</dbReference>
<comment type="similarity">
    <text evidence="2">Belongs to the ABC transporter superfamily.</text>
</comment>
<evidence type="ECO:0000256" key="4">
    <source>
        <dbReference type="ARBA" id="ARBA00022475"/>
    </source>
</evidence>